<dbReference type="Proteomes" id="UP000241193">
    <property type="component" value="Unassembled WGS sequence"/>
</dbReference>
<evidence type="ECO:0000313" key="2">
    <source>
        <dbReference type="Proteomes" id="UP000241193"/>
    </source>
</evidence>
<evidence type="ECO:0000313" key="1">
    <source>
        <dbReference type="EMBL" id="PTD95537.1"/>
    </source>
</evidence>
<reference evidence="1 2" key="1">
    <citation type="submission" date="2018-03" db="EMBL/GenBank/DDBJ databases">
        <authorList>
            <person name="Keele B.F."/>
        </authorList>
    </citation>
    <scope>NUCLEOTIDE SEQUENCE [LARGE SCALE GENOMIC DNA]</scope>
    <source>
        <strain evidence="1 2">D20</strain>
    </source>
</reference>
<reference evidence="1 2" key="2">
    <citation type="submission" date="2018-04" db="EMBL/GenBank/DDBJ databases">
        <title>Thauera lacus sp. nov., isolated from an saline lake in Inner Mongolia, China.</title>
        <authorList>
            <person name="Liang Q.-Y."/>
        </authorList>
    </citation>
    <scope>NUCLEOTIDE SEQUENCE [LARGE SCALE GENOMIC DNA]</scope>
    <source>
        <strain evidence="1 2">D20</strain>
    </source>
</reference>
<dbReference type="RefSeq" id="WP_107494319.1">
    <property type="nucleotide sequence ID" value="NZ_PZKC01000012.1"/>
</dbReference>
<dbReference type="EMBL" id="PZKC01000012">
    <property type="protein sequence ID" value="PTD95537.1"/>
    <property type="molecule type" value="Genomic_DNA"/>
</dbReference>
<dbReference type="AlphaFoldDB" id="A0A2T4ICN1"/>
<protein>
    <submittedName>
        <fullName evidence="1">Uncharacterized protein</fullName>
    </submittedName>
</protein>
<organism evidence="1 2">
    <name type="scientific">Pseudothauera lacus</name>
    <dbReference type="NCBI Taxonomy" id="2136175"/>
    <lineage>
        <taxon>Bacteria</taxon>
        <taxon>Pseudomonadati</taxon>
        <taxon>Pseudomonadota</taxon>
        <taxon>Betaproteobacteria</taxon>
        <taxon>Rhodocyclales</taxon>
        <taxon>Zoogloeaceae</taxon>
        <taxon>Pseudothauera</taxon>
    </lineage>
</organism>
<gene>
    <name evidence="1" type="ORF">C8261_13870</name>
</gene>
<sequence>MSASHPLAASEQNALFRILRALFGPSNHNVLRAAQHLFNTATLAETEALLTDLRRCNRRIQELLAGLAGGVSLAAKGWLRKLLEKLAEELGSAAFSMESPACRNVLAAHRRARILMTFM</sequence>
<comment type="caution">
    <text evidence="1">The sequence shown here is derived from an EMBL/GenBank/DDBJ whole genome shotgun (WGS) entry which is preliminary data.</text>
</comment>
<name>A0A2T4ICN1_9RHOO</name>
<accession>A0A2T4ICN1</accession>
<proteinExistence type="predicted"/>
<keyword evidence="2" id="KW-1185">Reference proteome</keyword>